<evidence type="ECO:0000256" key="1">
    <source>
        <dbReference type="ARBA" id="ARBA00023015"/>
    </source>
</evidence>
<dbReference type="PROSITE" id="PS50949">
    <property type="entry name" value="HTH_GNTR"/>
    <property type="match status" value="1"/>
</dbReference>
<evidence type="ECO:0000313" key="6">
    <source>
        <dbReference type="Proteomes" id="UP000319769"/>
    </source>
</evidence>
<evidence type="ECO:0000256" key="2">
    <source>
        <dbReference type="ARBA" id="ARBA00023125"/>
    </source>
</evidence>
<dbReference type="SMART" id="SM00895">
    <property type="entry name" value="FCD"/>
    <property type="match status" value="1"/>
</dbReference>
<dbReference type="Gene3D" id="1.10.10.10">
    <property type="entry name" value="Winged helix-like DNA-binding domain superfamily/Winged helix DNA-binding domain"/>
    <property type="match status" value="1"/>
</dbReference>
<evidence type="ECO:0000259" key="4">
    <source>
        <dbReference type="PROSITE" id="PS50949"/>
    </source>
</evidence>
<dbReference type="InterPro" id="IPR036388">
    <property type="entry name" value="WH-like_DNA-bd_sf"/>
</dbReference>
<name>A0A5N0UJD3_9PSEU</name>
<dbReference type="InterPro" id="IPR000524">
    <property type="entry name" value="Tscrpt_reg_HTH_GntR"/>
</dbReference>
<sequence length="216" mass="23614">MAITAGLATGETTPYLRIRERILEGELRPGRVVTSSGLAGELGVSRSPVREALSRLELEGLVERTAAGYRVPLRSAEEILEIFDARIALDAAATQAAAVHASELDHARLEHLLDQAEHASDTAARLRLDHEFHLALRAAGRNRTVSRLLDGLETQLAAHDSTSTSAPDNLDRIREEHREIFDAVRARDAEKARAAMTAHQTRARDLRIATLVREGG</sequence>
<organism evidence="5 6">
    <name type="scientific">Amycolatopsis acidicola</name>
    <dbReference type="NCBI Taxonomy" id="2596893"/>
    <lineage>
        <taxon>Bacteria</taxon>
        <taxon>Bacillati</taxon>
        <taxon>Actinomycetota</taxon>
        <taxon>Actinomycetes</taxon>
        <taxon>Pseudonocardiales</taxon>
        <taxon>Pseudonocardiaceae</taxon>
        <taxon>Amycolatopsis</taxon>
    </lineage>
</organism>
<dbReference type="PANTHER" id="PTHR43537">
    <property type="entry name" value="TRANSCRIPTIONAL REGULATOR, GNTR FAMILY"/>
    <property type="match status" value="1"/>
</dbReference>
<dbReference type="SMART" id="SM00345">
    <property type="entry name" value="HTH_GNTR"/>
    <property type="match status" value="1"/>
</dbReference>
<reference evidence="5" key="1">
    <citation type="submission" date="2019-09" db="EMBL/GenBank/DDBJ databases">
        <authorList>
            <person name="Teo W.F.A."/>
            <person name="Duangmal K."/>
        </authorList>
    </citation>
    <scope>NUCLEOTIDE SEQUENCE [LARGE SCALE GENOMIC DNA]</scope>
    <source>
        <strain evidence="5">K81G1</strain>
    </source>
</reference>
<dbReference type="Gene3D" id="1.20.120.530">
    <property type="entry name" value="GntR ligand-binding domain-like"/>
    <property type="match status" value="1"/>
</dbReference>
<dbReference type="RefSeq" id="WP_144759553.1">
    <property type="nucleotide sequence ID" value="NZ_VMNW02000147.1"/>
</dbReference>
<dbReference type="GO" id="GO:0003677">
    <property type="term" value="F:DNA binding"/>
    <property type="evidence" value="ECO:0007669"/>
    <property type="project" value="UniProtKB-KW"/>
</dbReference>
<dbReference type="InterPro" id="IPR011711">
    <property type="entry name" value="GntR_C"/>
</dbReference>
<dbReference type="EMBL" id="VMNW02000147">
    <property type="protein sequence ID" value="KAA9149251.1"/>
    <property type="molecule type" value="Genomic_DNA"/>
</dbReference>
<comment type="caution">
    <text evidence="5">The sequence shown here is derived from an EMBL/GenBank/DDBJ whole genome shotgun (WGS) entry which is preliminary data.</text>
</comment>
<dbReference type="PRINTS" id="PR00035">
    <property type="entry name" value="HTHGNTR"/>
</dbReference>
<evidence type="ECO:0000313" key="5">
    <source>
        <dbReference type="EMBL" id="KAA9149251.1"/>
    </source>
</evidence>
<dbReference type="PANTHER" id="PTHR43537:SF5">
    <property type="entry name" value="UXU OPERON TRANSCRIPTIONAL REGULATOR"/>
    <property type="match status" value="1"/>
</dbReference>
<dbReference type="InterPro" id="IPR008920">
    <property type="entry name" value="TF_FadR/GntR_C"/>
</dbReference>
<keyword evidence="6" id="KW-1185">Reference proteome</keyword>
<dbReference type="Pfam" id="PF07729">
    <property type="entry name" value="FCD"/>
    <property type="match status" value="1"/>
</dbReference>
<proteinExistence type="predicted"/>
<dbReference type="CDD" id="cd07377">
    <property type="entry name" value="WHTH_GntR"/>
    <property type="match status" value="1"/>
</dbReference>
<dbReference type="GO" id="GO:0003700">
    <property type="term" value="F:DNA-binding transcription factor activity"/>
    <property type="evidence" value="ECO:0007669"/>
    <property type="project" value="InterPro"/>
</dbReference>
<dbReference type="SUPFAM" id="SSF46785">
    <property type="entry name" value="Winged helix' DNA-binding domain"/>
    <property type="match status" value="1"/>
</dbReference>
<dbReference type="SUPFAM" id="SSF48008">
    <property type="entry name" value="GntR ligand-binding domain-like"/>
    <property type="match status" value="1"/>
</dbReference>
<keyword evidence="2" id="KW-0238">DNA-binding</keyword>
<dbReference type="AlphaFoldDB" id="A0A5N0UJD3"/>
<dbReference type="InterPro" id="IPR036390">
    <property type="entry name" value="WH_DNA-bd_sf"/>
</dbReference>
<dbReference type="Proteomes" id="UP000319769">
    <property type="component" value="Unassembled WGS sequence"/>
</dbReference>
<keyword evidence="3" id="KW-0804">Transcription</keyword>
<protein>
    <submittedName>
        <fullName evidence="5">GntR family transcriptional regulator</fullName>
    </submittedName>
</protein>
<dbReference type="Pfam" id="PF00392">
    <property type="entry name" value="GntR"/>
    <property type="match status" value="1"/>
</dbReference>
<keyword evidence="1" id="KW-0805">Transcription regulation</keyword>
<feature type="domain" description="HTH gntR-type" evidence="4">
    <location>
        <begin position="8"/>
        <end position="74"/>
    </location>
</feature>
<evidence type="ECO:0000256" key="3">
    <source>
        <dbReference type="ARBA" id="ARBA00023163"/>
    </source>
</evidence>
<gene>
    <name evidence="5" type="ORF">FPZ12_043680</name>
</gene>
<accession>A0A5N0UJD3</accession>
<dbReference type="OrthoDB" id="5243844at2"/>